<dbReference type="InterPro" id="IPR052520">
    <property type="entry name" value="ATL_DNA_repair"/>
</dbReference>
<dbReference type="InterPro" id="IPR036217">
    <property type="entry name" value="MethylDNA_cys_MeTrfase_DNAb"/>
</dbReference>
<dbReference type="PANTHER" id="PTHR42942">
    <property type="entry name" value="6-O-METHYLGUANINE DNA METHYLTRANSFERASE"/>
    <property type="match status" value="1"/>
</dbReference>
<keyword evidence="3" id="KW-0808">Transferase</keyword>
<gene>
    <name evidence="3" type="ORF">HED64_06830</name>
</gene>
<organism evidence="3 4">
    <name type="scientific">Paeniglutamicibacter terrestris</name>
    <dbReference type="NCBI Taxonomy" id="2723403"/>
    <lineage>
        <taxon>Bacteria</taxon>
        <taxon>Bacillati</taxon>
        <taxon>Actinomycetota</taxon>
        <taxon>Actinomycetes</taxon>
        <taxon>Micrococcales</taxon>
        <taxon>Micrococcaceae</taxon>
        <taxon>Paeniglutamicibacter</taxon>
    </lineage>
</organism>
<dbReference type="Gene3D" id="1.10.10.10">
    <property type="entry name" value="Winged helix-like DNA-binding domain superfamily/Winged helix DNA-binding domain"/>
    <property type="match status" value="1"/>
</dbReference>
<name>A0ABX1G2F5_9MICC</name>
<dbReference type="GO" id="GO:0008168">
    <property type="term" value="F:methyltransferase activity"/>
    <property type="evidence" value="ECO:0007669"/>
    <property type="project" value="UniProtKB-KW"/>
</dbReference>
<dbReference type="CDD" id="cd06445">
    <property type="entry name" value="ATase"/>
    <property type="match status" value="1"/>
</dbReference>
<evidence type="ECO:0000313" key="4">
    <source>
        <dbReference type="Proteomes" id="UP000746595"/>
    </source>
</evidence>
<dbReference type="Pfam" id="PF01035">
    <property type="entry name" value="DNA_binding_1"/>
    <property type="match status" value="1"/>
</dbReference>
<comment type="caution">
    <text evidence="3">The sequence shown here is derived from an EMBL/GenBank/DDBJ whole genome shotgun (WGS) entry which is preliminary data.</text>
</comment>
<keyword evidence="3" id="KW-0489">Methyltransferase</keyword>
<evidence type="ECO:0000256" key="1">
    <source>
        <dbReference type="ARBA" id="ARBA00022763"/>
    </source>
</evidence>
<feature type="domain" description="Methylated-DNA-[protein]-cysteine S-methyltransferase DNA binding" evidence="2">
    <location>
        <begin position="5"/>
        <end position="64"/>
    </location>
</feature>
<dbReference type="Proteomes" id="UP000746595">
    <property type="component" value="Unassembled WGS sequence"/>
</dbReference>
<dbReference type="EMBL" id="JAAWVT010000002">
    <property type="protein sequence ID" value="NKG20427.1"/>
    <property type="molecule type" value="Genomic_DNA"/>
</dbReference>
<keyword evidence="1" id="KW-0227">DNA damage</keyword>
<proteinExistence type="predicted"/>
<dbReference type="InterPro" id="IPR014048">
    <property type="entry name" value="MethylDNA_cys_MeTrfase_DNA-bd"/>
</dbReference>
<dbReference type="InterPro" id="IPR036388">
    <property type="entry name" value="WH-like_DNA-bd_sf"/>
</dbReference>
<evidence type="ECO:0000313" key="3">
    <source>
        <dbReference type="EMBL" id="NKG20427.1"/>
    </source>
</evidence>
<dbReference type="GO" id="GO:0032259">
    <property type="term" value="P:methylation"/>
    <property type="evidence" value="ECO:0007669"/>
    <property type="project" value="UniProtKB-KW"/>
</dbReference>
<evidence type="ECO:0000259" key="2">
    <source>
        <dbReference type="Pfam" id="PF01035"/>
    </source>
</evidence>
<reference evidence="3 4" key="1">
    <citation type="submission" date="2020-04" db="EMBL/GenBank/DDBJ databases">
        <title>Paeniglutamicibacter sp. ANT13_2, a novel actinomycete isolated from sediment in Antarctica.</title>
        <authorList>
            <person name="Sakdapetsiri C."/>
            <person name="Pinyakong O."/>
        </authorList>
    </citation>
    <scope>NUCLEOTIDE SEQUENCE [LARGE SCALE GENOMIC DNA]</scope>
    <source>
        <strain evidence="3 4">ANT13_2</strain>
    </source>
</reference>
<protein>
    <submittedName>
        <fullName evidence="3">Cysteine methyltransferase</fullName>
    </submittedName>
</protein>
<keyword evidence="4" id="KW-1185">Reference proteome</keyword>
<dbReference type="PANTHER" id="PTHR42942:SF1">
    <property type="entry name" value="ALKYLTRANSFERASE-LIKE PROTEIN 1"/>
    <property type="match status" value="1"/>
</dbReference>
<accession>A0ABX1G2F5</accession>
<dbReference type="SUPFAM" id="SSF46767">
    <property type="entry name" value="Methylated DNA-protein cysteine methyltransferase, C-terminal domain"/>
    <property type="match status" value="1"/>
</dbReference>
<sequence>MGLDYDEAVFAVVELIPSGKVLAYGDIAELLGIGGARQVGKAMGRGDSNATWWRVIRSNGTLPSDLQPLAESHWEAEGTPRTPTRVRMNVARWEPTDAEHTRIDGIAELLPMPNRHPRMI</sequence>